<feature type="transmembrane region" description="Helical" evidence="8">
    <location>
        <begin position="84"/>
        <end position="106"/>
    </location>
</feature>
<dbReference type="Pfam" id="PF02518">
    <property type="entry name" value="HATPase_c"/>
    <property type="match status" value="1"/>
</dbReference>
<sequence length="356" mass="41162">MRRLNIKAILSIITISIVITVSFLFVSYKFYEHSMDQVLDKNSISENAYLVNRTDLVNSRYSGVSSFHQMKDVRNAQKSFMISWLPLIVISTFATVVIAVLLFWYVSRYFYYREIRKVIAQLENVSDGELSYDGDPILKEALTEVKDKFEKNLEDYKRLHSYLSHDQKNTLSILRAESELMDNKKTLEWIDNLSSNIDNLLALSDTKVDNDLIEVDVALVVASVCDQYRKVYSDISFEFDETEESIIMGKERWLYRAISNLVDNAIKYGNNNPIKLKAYSQNDFVIIEIIDEGIGMSKEYVDKVFDTYYRVNDFKNDGYGIGLSIVSHVCDLCNGSIWVESEIDKGTRFYLSFPKA</sequence>
<evidence type="ECO:0000256" key="6">
    <source>
        <dbReference type="ARBA" id="ARBA00022840"/>
    </source>
</evidence>
<keyword evidence="3" id="KW-0808">Transferase</keyword>
<protein>
    <recommendedName>
        <fullName evidence="2">histidine kinase</fullName>
        <ecNumber evidence="2">2.7.13.3</ecNumber>
    </recommendedName>
</protein>
<evidence type="ECO:0000256" key="5">
    <source>
        <dbReference type="ARBA" id="ARBA00022777"/>
    </source>
</evidence>
<gene>
    <name evidence="10" type="ORF">J2S15_000060</name>
</gene>
<keyword evidence="8" id="KW-0812">Transmembrane</keyword>
<evidence type="ECO:0000259" key="9">
    <source>
        <dbReference type="PROSITE" id="PS50109"/>
    </source>
</evidence>
<keyword evidence="4" id="KW-0547">Nucleotide-binding</keyword>
<dbReference type="InterPro" id="IPR004358">
    <property type="entry name" value="Sig_transdc_His_kin-like_C"/>
</dbReference>
<dbReference type="GO" id="GO:0016301">
    <property type="term" value="F:kinase activity"/>
    <property type="evidence" value="ECO:0007669"/>
    <property type="project" value="UniProtKB-KW"/>
</dbReference>
<evidence type="ECO:0000256" key="3">
    <source>
        <dbReference type="ARBA" id="ARBA00022679"/>
    </source>
</evidence>
<evidence type="ECO:0000256" key="8">
    <source>
        <dbReference type="SAM" id="Phobius"/>
    </source>
</evidence>
<dbReference type="SUPFAM" id="SSF55874">
    <property type="entry name" value="ATPase domain of HSP90 chaperone/DNA topoisomerase II/histidine kinase"/>
    <property type="match status" value="1"/>
</dbReference>
<dbReference type="InterPro" id="IPR005467">
    <property type="entry name" value="His_kinase_dom"/>
</dbReference>
<evidence type="ECO:0000256" key="7">
    <source>
        <dbReference type="ARBA" id="ARBA00023012"/>
    </source>
</evidence>
<reference evidence="10 11" key="1">
    <citation type="submission" date="2023-07" db="EMBL/GenBank/DDBJ databases">
        <title>Genomic Encyclopedia of Type Strains, Phase IV (KMG-IV): sequencing the most valuable type-strain genomes for metagenomic binning, comparative biology and taxonomic classification.</title>
        <authorList>
            <person name="Goeker M."/>
        </authorList>
    </citation>
    <scope>NUCLEOTIDE SEQUENCE [LARGE SCALE GENOMIC DNA]</scope>
    <source>
        <strain evidence="10 11">DSM 16784</strain>
    </source>
</reference>
<keyword evidence="8" id="KW-0472">Membrane</keyword>
<name>A0ABU0DXV4_9FIRM</name>
<dbReference type="PRINTS" id="PR00344">
    <property type="entry name" value="BCTRLSENSOR"/>
</dbReference>
<keyword evidence="7" id="KW-0902">Two-component regulatory system</keyword>
<dbReference type="InterPro" id="IPR003594">
    <property type="entry name" value="HATPase_dom"/>
</dbReference>
<dbReference type="EMBL" id="JAUSUR010000001">
    <property type="protein sequence ID" value="MDQ0359329.1"/>
    <property type="molecule type" value="Genomic_DNA"/>
</dbReference>
<evidence type="ECO:0000256" key="2">
    <source>
        <dbReference type="ARBA" id="ARBA00012438"/>
    </source>
</evidence>
<dbReference type="Proteomes" id="UP001230220">
    <property type="component" value="Unassembled WGS sequence"/>
</dbReference>
<dbReference type="RefSeq" id="WP_307404360.1">
    <property type="nucleotide sequence ID" value="NZ_JAUSUR010000001.1"/>
</dbReference>
<dbReference type="PROSITE" id="PS50109">
    <property type="entry name" value="HIS_KIN"/>
    <property type="match status" value="1"/>
</dbReference>
<proteinExistence type="predicted"/>
<keyword evidence="8" id="KW-1133">Transmembrane helix</keyword>
<feature type="transmembrane region" description="Helical" evidence="8">
    <location>
        <begin position="12"/>
        <end position="31"/>
    </location>
</feature>
<evidence type="ECO:0000256" key="4">
    <source>
        <dbReference type="ARBA" id="ARBA00022741"/>
    </source>
</evidence>
<keyword evidence="5 10" id="KW-0418">Kinase</keyword>
<dbReference type="Gene3D" id="3.30.565.10">
    <property type="entry name" value="Histidine kinase-like ATPase, C-terminal domain"/>
    <property type="match status" value="1"/>
</dbReference>
<dbReference type="PANTHER" id="PTHR44936">
    <property type="entry name" value="SENSOR PROTEIN CREC"/>
    <property type="match status" value="1"/>
</dbReference>
<evidence type="ECO:0000256" key="1">
    <source>
        <dbReference type="ARBA" id="ARBA00000085"/>
    </source>
</evidence>
<dbReference type="EC" id="2.7.13.3" evidence="2"/>
<feature type="domain" description="Histidine kinase" evidence="9">
    <location>
        <begin position="162"/>
        <end position="356"/>
    </location>
</feature>
<keyword evidence="11" id="KW-1185">Reference proteome</keyword>
<comment type="catalytic activity">
    <reaction evidence="1">
        <text>ATP + protein L-histidine = ADP + protein N-phospho-L-histidine.</text>
        <dbReference type="EC" id="2.7.13.3"/>
    </reaction>
</comment>
<dbReference type="InterPro" id="IPR036890">
    <property type="entry name" value="HATPase_C_sf"/>
</dbReference>
<evidence type="ECO:0000313" key="10">
    <source>
        <dbReference type="EMBL" id="MDQ0359329.1"/>
    </source>
</evidence>
<dbReference type="InterPro" id="IPR050980">
    <property type="entry name" value="2C_sensor_his_kinase"/>
</dbReference>
<evidence type="ECO:0000313" key="11">
    <source>
        <dbReference type="Proteomes" id="UP001230220"/>
    </source>
</evidence>
<dbReference type="SMART" id="SM00387">
    <property type="entry name" value="HATPase_c"/>
    <property type="match status" value="1"/>
</dbReference>
<accession>A0ABU0DXV4</accession>
<comment type="caution">
    <text evidence="10">The sequence shown here is derived from an EMBL/GenBank/DDBJ whole genome shotgun (WGS) entry which is preliminary data.</text>
</comment>
<organism evidence="10 11">
    <name type="scientific">Breznakia pachnodae</name>
    <dbReference type="NCBI Taxonomy" id="265178"/>
    <lineage>
        <taxon>Bacteria</taxon>
        <taxon>Bacillati</taxon>
        <taxon>Bacillota</taxon>
        <taxon>Erysipelotrichia</taxon>
        <taxon>Erysipelotrichales</taxon>
        <taxon>Erysipelotrichaceae</taxon>
        <taxon>Breznakia</taxon>
    </lineage>
</organism>
<dbReference type="PANTHER" id="PTHR44936:SF10">
    <property type="entry name" value="SENSOR PROTEIN RSTB"/>
    <property type="match status" value="1"/>
</dbReference>
<keyword evidence="6" id="KW-0067">ATP-binding</keyword>